<dbReference type="RefSeq" id="WP_016873963.1">
    <property type="nucleotide sequence ID" value="NZ_AJLN01000049.1"/>
</dbReference>
<dbReference type="EMBL" id="RSCJ01000002">
    <property type="protein sequence ID" value="RUR86066.1"/>
    <property type="molecule type" value="Genomic_DNA"/>
</dbReference>
<dbReference type="PANTHER" id="PTHR44119">
    <property type="entry name" value="MAGNESIUM-CHELATASE SUBUNIT CHLH, CHLOROPLASTIC"/>
    <property type="match status" value="1"/>
</dbReference>
<evidence type="ECO:0000256" key="8">
    <source>
        <dbReference type="ARBA" id="ARBA00023444"/>
    </source>
</evidence>
<comment type="caution">
    <text evidence="12">The sequence shown here is derived from an EMBL/GenBank/DDBJ whole genome shotgun (WGS) entry which is preliminary data.</text>
</comment>
<gene>
    <name evidence="12" type="ORF">PCC6912_08910</name>
</gene>
<proteinExistence type="inferred from homology"/>
<dbReference type="Proteomes" id="UP000268857">
    <property type="component" value="Unassembled WGS sequence"/>
</dbReference>
<comment type="catalytic activity">
    <reaction evidence="9">
        <text>protoporphyrin IX + Mg(2+) + ATP + H2O = Mg-protoporphyrin IX + ADP + phosphate + 3 H(+)</text>
        <dbReference type="Rhea" id="RHEA:13961"/>
        <dbReference type="ChEBI" id="CHEBI:15377"/>
        <dbReference type="ChEBI" id="CHEBI:15378"/>
        <dbReference type="ChEBI" id="CHEBI:18420"/>
        <dbReference type="ChEBI" id="CHEBI:30616"/>
        <dbReference type="ChEBI" id="CHEBI:43474"/>
        <dbReference type="ChEBI" id="CHEBI:57306"/>
        <dbReference type="ChEBI" id="CHEBI:60492"/>
        <dbReference type="ChEBI" id="CHEBI:456216"/>
        <dbReference type="EC" id="6.6.1.1"/>
    </reaction>
</comment>
<comment type="pathway">
    <text evidence="8">Porphyrin-containing compound metabolism.</text>
</comment>
<keyword evidence="5" id="KW-0547">Nucleotide-binding</keyword>
<evidence type="ECO:0000313" key="12">
    <source>
        <dbReference type="EMBL" id="RUR86066.1"/>
    </source>
</evidence>
<evidence type="ECO:0000313" key="13">
    <source>
        <dbReference type="Proteomes" id="UP000268857"/>
    </source>
</evidence>
<dbReference type="STRING" id="211165.GCA_000317285_01289"/>
<evidence type="ECO:0000256" key="9">
    <source>
        <dbReference type="ARBA" id="ARBA00048693"/>
    </source>
</evidence>
<dbReference type="GO" id="GO:0015995">
    <property type="term" value="P:chlorophyll biosynthetic process"/>
    <property type="evidence" value="ECO:0007669"/>
    <property type="project" value="UniProtKB-KW"/>
</dbReference>
<dbReference type="Pfam" id="PF11965">
    <property type="entry name" value="DUF3479"/>
    <property type="match status" value="1"/>
</dbReference>
<evidence type="ECO:0000259" key="11">
    <source>
        <dbReference type="Pfam" id="PF11965"/>
    </source>
</evidence>
<name>A0A433NQH6_CHLFR</name>
<keyword evidence="6" id="KW-0067">ATP-binding</keyword>
<dbReference type="GO" id="GO:0005524">
    <property type="term" value="F:ATP binding"/>
    <property type="evidence" value="ECO:0007669"/>
    <property type="project" value="UniProtKB-KW"/>
</dbReference>
<dbReference type="EC" id="6.6.1.1" evidence="2"/>
<organism evidence="12 13">
    <name type="scientific">Chlorogloeopsis fritschii PCC 6912</name>
    <dbReference type="NCBI Taxonomy" id="211165"/>
    <lineage>
        <taxon>Bacteria</taxon>
        <taxon>Bacillati</taxon>
        <taxon>Cyanobacteriota</taxon>
        <taxon>Cyanophyceae</taxon>
        <taxon>Nostocales</taxon>
        <taxon>Chlorogloeopsidaceae</taxon>
        <taxon>Chlorogloeopsis</taxon>
    </lineage>
</organism>
<evidence type="ECO:0000259" key="10">
    <source>
        <dbReference type="Pfam" id="PF02514"/>
    </source>
</evidence>
<evidence type="ECO:0000256" key="4">
    <source>
        <dbReference type="ARBA" id="ARBA00022598"/>
    </source>
</evidence>
<dbReference type="OrthoDB" id="9757976at2"/>
<feature type="domain" description="CobN/magnesium chelatase" evidence="10">
    <location>
        <begin position="784"/>
        <end position="1201"/>
    </location>
</feature>
<sequence length="1221" mass="136842">MKRIVLIAGFESFNADLYRKAADLAIASCPELDIRVFSDRDITSKRAEVEAALAGADVFFGSLIFDYDQVLWLRDRLANIPIRLVFESALELMSFTKLGAFSIGDKPKGMPKPVKFILDKFSQGREEDRLAGYISFLKIGPKLLKFVPVQKVQDLRNWLVIYGYWNAGGPENVAALFWTLAEKYLGLKVGDIPPPIETPNMGLLHPDYQGFFESPREYLEWYEKSCRDAINRVSTNPVVGILLYRKHVITKQPYINQLIRRFEEAGLIPLPIFINGVEGHVAVRDWMTSDYEIQQRQIGNVEIASLSNEAVKVDAIVSTIGFPLVGGPAGSMEAGRQVEVAKRILSAKNVPYIVAAPLLIQDIYSWTRQGVGGLQSVVLYALPELDGAIDTVPLGGLVGENIYLVPERVQRLIGRVKTWINLRRKPVNERKIAIILYGFPPGYGAVGTAALLNVPRSLLKFLQALKEQGYAISNLPEDGEELIRAVKEADEALNDAETETFPASVNVRTLEKWLGYLRTSRIEKQWKSLTGTGIKTYGDEFHIGGVQLGNVWIGVQPPLGIQGDPMRLMFERDLTPHPQYAAFYKWLQHEFQADAVVHFGMHGTVEWLPGSPLGNTGYSWSDILLGDLPNLYIYAANNPSESILAKRRGYGVLISHNVPPYGRAGLYKELVALRDLISEYREDPKKNYALKEAICKKIVDTGLDADCPFEDAKRLGIPFTPENIRMFSAHAFNDYLVNLYEYLQVLETRLFSSGLHTLGEAPNQEEMAAYLEAYFENEPQRRKEEEELEIQQLLMQTTDELKNLLRGLNGEYVPPAPGGDLLRDGAGVLPTGRNIHALDPYRMPSPAAYARGQEIGRKIISQHLEEHGDYPETVAVMLWGLDAIKTKGESLGILMELVGAEPVKEGTGRIVRYELKPLAEVGHPRIDVLANLSGIFRDSFVNVIELLDDLFQRAAEADEPEQQNFIRKHALALKAQGVENVSARLFSNPAGDFGSLVNDRVNDGNWESGEELGNTWQSRNAFSYGRQDKGQARPEVLKTLLQKCDRIVQEIDSVEYGLTDIQEYYANTGGLKKAAEKIRGKKVTANFVESFSKDTTPRKLDDLLRMEYRTKLLNPKWAEAMATQGSGGAFEISQRMTALIGWGGTADFTDNWVYDQAADTYALDPEMAERLRKANPEAFRNIVGRMLEAHGRGFWQASEERLQKLRDLYELTDEELEGVAI</sequence>
<dbReference type="AlphaFoldDB" id="A0A433NQH6"/>
<keyword evidence="3" id="KW-0602">Photosynthesis</keyword>
<dbReference type="GO" id="GO:0015979">
    <property type="term" value="P:photosynthesis"/>
    <property type="evidence" value="ECO:0007669"/>
    <property type="project" value="UniProtKB-KW"/>
</dbReference>
<dbReference type="NCBIfam" id="TIGR02025">
    <property type="entry name" value="BchH"/>
    <property type="match status" value="1"/>
</dbReference>
<dbReference type="GO" id="GO:0016851">
    <property type="term" value="F:magnesium chelatase activity"/>
    <property type="evidence" value="ECO:0007669"/>
    <property type="project" value="UniProtKB-EC"/>
</dbReference>
<dbReference type="CDD" id="cd10150">
    <property type="entry name" value="CobN_like"/>
    <property type="match status" value="1"/>
</dbReference>
<keyword evidence="4" id="KW-0436">Ligase</keyword>
<keyword evidence="13" id="KW-1185">Reference proteome</keyword>
<evidence type="ECO:0000256" key="3">
    <source>
        <dbReference type="ARBA" id="ARBA00022531"/>
    </source>
</evidence>
<accession>A0A433NQH6</accession>
<protein>
    <recommendedName>
        <fullName evidence="2">magnesium chelatase</fullName>
        <ecNumber evidence="2">6.6.1.1</ecNumber>
    </recommendedName>
</protein>
<evidence type="ECO:0000256" key="1">
    <source>
        <dbReference type="ARBA" id="ARBA00010851"/>
    </source>
</evidence>
<dbReference type="InterPro" id="IPR003672">
    <property type="entry name" value="CobN/Mg_chltase"/>
</dbReference>
<evidence type="ECO:0000256" key="6">
    <source>
        <dbReference type="ARBA" id="ARBA00022840"/>
    </source>
</evidence>
<dbReference type="InterPro" id="IPR011771">
    <property type="entry name" value="BchH"/>
</dbReference>
<evidence type="ECO:0000256" key="2">
    <source>
        <dbReference type="ARBA" id="ARBA00012825"/>
    </source>
</evidence>
<reference evidence="12 13" key="1">
    <citation type="journal article" date="2019" name="Genome Biol. Evol.">
        <title>Day and night: Metabolic profiles and evolutionary relationships of six axenic non-marine cyanobacteria.</title>
        <authorList>
            <person name="Will S.E."/>
            <person name="Henke P."/>
            <person name="Boedeker C."/>
            <person name="Huang S."/>
            <person name="Brinkmann H."/>
            <person name="Rohde M."/>
            <person name="Jarek M."/>
            <person name="Friedl T."/>
            <person name="Seufert S."/>
            <person name="Schumacher M."/>
            <person name="Overmann J."/>
            <person name="Neumann-Schaal M."/>
            <person name="Petersen J."/>
        </authorList>
    </citation>
    <scope>NUCLEOTIDE SEQUENCE [LARGE SCALE GENOMIC DNA]</scope>
    <source>
        <strain evidence="12 13">PCC 6912</strain>
    </source>
</reference>
<feature type="domain" description="Magnesium chelatase subunit H N-terminal" evidence="11">
    <location>
        <begin position="3"/>
        <end position="159"/>
    </location>
</feature>
<dbReference type="Pfam" id="PF02514">
    <property type="entry name" value="CobN-Mg_chel"/>
    <property type="match status" value="2"/>
</dbReference>
<feature type="domain" description="CobN/magnesium chelatase" evidence="10">
    <location>
        <begin position="163"/>
        <end position="779"/>
    </location>
</feature>
<evidence type="ECO:0000256" key="5">
    <source>
        <dbReference type="ARBA" id="ARBA00022741"/>
    </source>
</evidence>
<evidence type="ECO:0000256" key="7">
    <source>
        <dbReference type="ARBA" id="ARBA00023171"/>
    </source>
</evidence>
<comment type="similarity">
    <text evidence="1">Belongs to the Mg-chelatase subunit H family.</text>
</comment>
<dbReference type="PANTHER" id="PTHR44119:SF1">
    <property type="entry name" value="MAGNESIUM-CHELATASE SUBUNIT CHLH, CHLOROPLASTIC"/>
    <property type="match status" value="1"/>
</dbReference>
<keyword evidence="7" id="KW-0149">Chlorophyll biosynthesis</keyword>
<dbReference type="InterPro" id="IPR022571">
    <property type="entry name" value="Mg_chelatase_H_N"/>
</dbReference>